<evidence type="ECO:0008006" key="4">
    <source>
        <dbReference type="Google" id="ProtNLM"/>
    </source>
</evidence>
<comment type="caution">
    <text evidence="2">The sequence shown here is derived from an EMBL/GenBank/DDBJ whole genome shotgun (WGS) entry which is preliminary data.</text>
</comment>
<proteinExistence type="predicted"/>
<protein>
    <recommendedName>
        <fullName evidence="4">DUF2613 domain-containing protein</fullName>
    </recommendedName>
</protein>
<sequence>MTTPAYRIAAFVAALAAVFGIAFGVGRAVDPWAGDAPLPASGTHQSGPHQQYSE</sequence>
<organism evidence="2 3">
    <name type="scientific">Gordonia tangerina</name>
    <dbReference type="NCBI Taxonomy" id="2911060"/>
    <lineage>
        <taxon>Bacteria</taxon>
        <taxon>Bacillati</taxon>
        <taxon>Actinomycetota</taxon>
        <taxon>Actinomycetes</taxon>
        <taxon>Mycobacteriales</taxon>
        <taxon>Gordoniaceae</taxon>
        <taxon>Gordonia</taxon>
    </lineage>
</organism>
<name>A0ABS9DGE2_9ACTN</name>
<keyword evidence="3" id="KW-1185">Reference proteome</keyword>
<evidence type="ECO:0000256" key="1">
    <source>
        <dbReference type="SAM" id="MobiDB-lite"/>
    </source>
</evidence>
<gene>
    <name evidence="2" type="ORF">L1892_07185</name>
</gene>
<reference evidence="2" key="1">
    <citation type="submission" date="2022-01" db="EMBL/GenBank/DDBJ databases">
        <title>Gordonia xiamenensis sp. nov., isolated from surface seawater in Xiamen.</title>
        <authorList>
            <person name="He Y.F."/>
        </authorList>
    </citation>
    <scope>NUCLEOTIDE SEQUENCE</scope>
    <source>
        <strain evidence="2">GW1C4-4</strain>
    </source>
</reference>
<accession>A0ABS9DGE2</accession>
<dbReference type="EMBL" id="JAKGCU010000004">
    <property type="protein sequence ID" value="MCF3938158.1"/>
    <property type="molecule type" value="Genomic_DNA"/>
</dbReference>
<dbReference type="RefSeq" id="WP_235722892.1">
    <property type="nucleotide sequence ID" value="NZ_JAKGCU010000004.1"/>
</dbReference>
<feature type="compositionally biased region" description="Polar residues" evidence="1">
    <location>
        <begin position="42"/>
        <end position="54"/>
    </location>
</feature>
<dbReference type="Proteomes" id="UP001108089">
    <property type="component" value="Unassembled WGS sequence"/>
</dbReference>
<evidence type="ECO:0000313" key="3">
    <source>
        <dbReference type="Proteomes" id="UP001108089"/>
    </source>
</evidence>
<evidence type="ECO:0000313" key="2">
    <source>
        <dbReference type="EMBL" id="MCF3938158.1"/>
    </source>
</evidence>
<feature type="region of interest" description="Disordered" evidence="1">
    <location>
        <begin position="34"/>
        <end position="54"/>
    </location>
</feature>